<organism evidence="1 2">
    <name type="scientific">Hallella mizrahii</name>
    <dbReference type="NCBI Taxonomy" id="2606637"/>
    <lineage>
        <taxon>Bacteria</taxon>
        <taxon>Pseudomonadati</taxon>
        <taxon>Bacteroidota</taxon>
        <taxon>Bacteroidia</taxon>
        <taxon>Bacteroidales</taxon>
        <taxon>Prevotellaceae</taxon>
        <taxon>Hallella</taxon>
    </lineage>
</organism>
<evidence type="ECO:0000313" key="1">
    <source>
        <dbReference type="EMBL" id="MST84816.1"/>
    </source>
</evidence>
<sequence length="2038" mass="217478">MKNYLIDRLQAHGESRMREGYFCNRTLLSSLQLLAALLLCCFYQQSWAKDGNFGGGDGSSSNPYLIEDAADLGAFRDKVNAGNTSICGKLTADIDLSTVCGESIGSWEPIGVIRNGSGANLTSLSEFTGTFNGNGKSISGLYVNYQKIQNRTTDYQGLFGYNGGEIQNLHVNGYYLPSGCAGGIAAWNLGKIINCSFSGSFNHKGDYIGGITGHSAGEIINCWSDAKIYAQPNDNGGICGYSEGSISNCLFGGKLINRYYVTKDANPTEIPYYNNNSIVSDGSKGTISNCYYLNGTDSKATQVTADQLKSGYVAQALQNGNNTYVWGQTIGTDTMPRLTSVDSAQVYFVKYLQGSTAFDSLYVNRYNTLNLPTAERLAGSNYSKYLVYTPAYKAVIDNSETEVTKDTKVTADMQVTCSYTVSPGLNGKGTTDYPYLISTAENLAAFRDYVNLGNTAICGKLTQDIDLSTVCGESIGSWEPIASGYKLEYRGTFNGNRHAIKSLYFKKDNYGTEGPLGLFGNLYKPGIVENLHVNGAITVNITSEAVHVGGIVGVNSGIVSYCSFSGKISDFGKTGQQYGGIAGLVYKGGQIINCWSDAEISGHSGVGGIAGFVSNYTNSDTEITDTSKITNCLFTGKVTGSSGVNAIAKSYGAVTNCYYLNGSDENATTKITADQLKSGYVAYALQNGAETNIWGQTIGTDTMPCLTSDEEAQLYRVIYTHDDIAFDTTFVNRNKPLNTLPLAKDFLGSSYNPGLSYTVSCSELTSDGTTGNAVTTETPITSDLTLACTATISGLTLPGSGTIETPYEIASTTDLLAFCDYVNLGNTTIKAKFTADIDYGSVKSVWPMINNFAGTLDGNGHTLSNFNQGAGTWNPLFSSIVTGGVVKNLTLDKARELIQGNEGSALVARSNAGTVSGILVKNSLVQCGNYNNLAGIVSKNSGTIIDCAVIGTTIQHIWSGANTKTLAGICGYNNPTGVISNCFTANNIYSQYNPSYSADEGSSSIVVRSSGTVINCFADVFLPKDSLAPRATLVTAAQLQSGAIARALQAGRTDAVWGQTLNTDDTPMLTGNDSAQVYLVKYLQGSTAFDSIYVNRYDTLNLPTAEKIAGGSYSKYLVYTPAYKTTINDTKMEVTKDTQVTADMQVACSYTATLDLEGSGTTDEPYLIGTAENLAAFRDYVNLGNTDISGELTDDIDLSTVCGKSIGSWEPIGVIRKGEAARNLTDYSKFTGTFNGNGKSISGLYIYASVNKKSQPYQGLFGYNGGEILNLHVEGYIYSGEFSGGVAAYNAGKIDKCSFSGNFNKDAEGIGGIAGYSYGKISNCWSDAKIKAGQASQYYCGGICGTGDWKSGSIVNCLFYGNLFHLTLDKETPYYNNNSIAGYFLGTISNCYYLNGTDSKATQVTAEQLKSGYVAHALQNGGSTNVWGQILGTDTVPCLTAADSAQVYLVQFLKNNVAFDTLFVNRYNKFNLPTIQELAGDGYDAEYIYNVSYNTTDGDNEEVAVTADTKVLADMKVNCVLNVGINLNGDGTTENPFLLSTAEDLVKFRNFVNNVRGDVSAKLTKDIDLVSVYGEGTGSWKAIENYNGTFDGAHHTINIGKHEYQEYPGLFGVINSNSKITNLHVEGIITDSISSNDYNGLGGIANMMVGGLVSNCSFSGKLKCAGLGGGIVGNVTKGGKITDCWSDADVYAEEVSGGIAGSFDYLSASNKDNIISNCLFLGTDKSDWMYDPIIYSFNDDDRSDGTVNNCYYINSDFSASGELVTVAQLKSGYVLGKLGSAWGQTLGEDTIPTPCKESKKGSANYIYHGADGWTCDDFRITDGTALPVGLEFLAKKLTNSRTFSEGYYTVCLPYDLPVPVNTTYSDFSNVDDAHTTVNFTTGSGNMLSAYQPYMIKVTDRSVNLGGENISVRAQPASTSSTVFVGTVTGLTNEEAANAGAYILQSDNYWHPIKTENANATIPAYRAYLVLPSASAAKSYRFVVDGVSTGISSVNAGSSISSGAVYDLQGRKIADNYEDVKNSLATGIYVVNGKKIVKK</sequence>
<evidence type="ECO:0008006" key="3">
    <source>
        <dbReference type="Google" id="ProtNLM"/>
    </source>
</evidence>
<dbReference type="Gene3D" id="2.160.20.110">
    <property type="match status" value="5"/>
</dbReference>
<dbReference type="EMBL" id="VUNG01000021">
    <property type="protein sequence ID" value="MST84816.1"/>
    <property type="molecule type" value="Genomic_DNA"/>
</dbReference>
<dbReference type="RefSeq" id="WP_154534390.1">
    <property type="nucleotide sequence ID" value="NZ_VUNG01000021.1"/>
</dbReference>
<evidence type="ECO:0000313" key="2">
    <source>
        <dbReference type="Proteomes" id="UP000438914"/>
    </source>
</evidence>
<dbReference type="Proteomes" id="UP000438914">
    <property type="component" value="Unassembled WGS sequence"/>
</dbReference>
<proteinExistence type="predicted"/>
<keyword evidence="2" id="KW-1185">Reference proteome</keyword>
<gene>
    <name evidence="1" type="ORF">FYJ73_09080</name>
</gene>
<name>A0A7K0KFU8_9BACT</name>
<reference evidence="1 2" key="1">
    <citation type="submission" date="2019-08" db="EMBL/GenBank/DDBJ databases">
        <title>In-depth cultivation of the pig gut microbiome towards novel bacterial diversity and tailored functional studies.</title>
        <authorList>
            <person name="Wylensek D."/>
            <person name="Hitch T.C.A."/>
            <person name="Clavel T."/>
        </authorList>
    </citation>
    <scope>NUCLEOTIDE SEQUENCE [LARGE SCALE GENOMIC DNA]</scope>
    <source>
        <strain evidence="1 2">LKV-178-WT-2A</strain>
    </source>
</reference>
<accession>A0A7K0KFU8</accession>
<comment type="caution">
    <text evidence="1">The sequence shown here is derived from an EMBL/GenBank/DDBJ whole genome shotgun (WGS) entry which is preliminary data.</text>
</comment>
<protein>
    <recommendedName>
        <fullName evidence="3">GLUG domain-containing protein</fullName>
    </recommendedName>
</protein>